<dbReference type="InterPro" id="IPR055462">
    <property type="entry name" value="DUF7034"/>
</dbReference>
<feature type="domain" description="DUF7034" evidence="5">
    <location>
        <begin position="1954"/>
        <end position="2072"/>
    </location>
</feature>
<feature type="transmembrane region" description="Helical" evidence="2">
    <location>
        <begin position="2484"/>
        <end position="2509"/>
    </location>
</feature>
<dbReference type="InterPro" id="IPR056645">
    <property type="entry name" value="DUF7743"/>
</dbReference>
<dbReference type="InterPro" id="IPR055463">
    <property type="entry name" value="DUF7035"/>
</dbReference>
<feature type="signal peptide" evidence="3">
    <location>
        <begin position="1"/>
        <end position="18"/>
    </location>
</feature>
<dbReference type="EMBL" id="ADBJ01000037">
    <property type="protein sequence ID" value="EFA78774.1"/>
    <property type="molecule type" value="Genomic_DNA"/>
</dbReference>
<dbReference type="FunCoup" id="D3BJ00">
    <property type="interactions" value="171"/>
</dbReference>
<evidence type="ECO:0000313" key="8">
    <source>
        <dbReference type="EMBL" id="EFA78774.1"/>
    </source>
</evidence>
<keyword evidence="3" id="KW-0732">Signal</keyword>
<evidence type="ECO:0000313" key="9">
    <source>
        <dbReference type="Proteomes" id="UP000001396"/>
    </source>
</evidence>
<feature type="chain" id="PRO_5003041277" evidence="3">
    <location>
        <begin position="19"/>
        <end position="2533"/>
    </location>
</feature>
<dbReference type="Pfam" id="PF22933">
    <property type="entry name" value="ComC_SSD"/>
    <property type="match status" value="2"/>
</dbReference>
<protein>
    <submittedName>
        <fullName evidence="8">EGF-like domain-containing protein</fullName>
    </submittedName>
</protein>
<dbReference type="RefSeq" id="XP_020430898.1">
    <property type="nucleotide sequence ID" value="XM_020579059.1"/>
</dbReference>
<dbReference type="PANTHER" id="PTHR31378:SF17">
    <property type="match status" value="1"/>
</dbReference>
<keyword evidence="2" id="KW-1133">Transmembrane helix</keyword>
<dbReference type="PANTHER" id="PTHR31378">
    <property type="entry name" value="EGF-LIKE DOMAIN-CONTAINING PROTEIN-RELATED-RELATED"/>
    <property type="match status" value="1"/>
</dbReference>
<sequence>MNHTKFVFIFITILYVFCENVNSLEVLKLEFLSDGQVYVNKDTGYCQLKLTFKVDPYGCSSSVNIYPRNSALQSTDYFGVDNLYQYFTNTYLYPTGQYPMLFDLNCTGFANEYTNMTQIFSCYDVPTIGVVKLSPFVETFAKTFTTYQAVAFLPQLKFYLPALNCNAICYKCSITSTYSLTTGSYFTVSIIPLPGNNNCYNILSLSILIGDDVIYSIDIENNFFTNSLPTVINKNTTYPSVNKPPFAAYISNIPIWNSVDLVNPSPFHITRILTKDIPLYPVQGNSSFATYLSPYLPSSPGTINIMSKVLNKETTLPSIQYNFSLVDTNTLYPLSECNYGYIFGFTVYGTEKRQTTNQLNTYISWYVPDGSSAPKLFSKFKYPYGYRNGTIDNASFVVSVLTGNITNYATALYYTNYQIFPTTPQGSPLQFRLSGLSITPFGTYSFYIQIGVNEPQYGIYKIQIGSCTLNEKDLASGDIFKGYYEKVCRYDFIDGIAQDLVIEIYGRSMEMSSIQPNTVVPFLGSYLNKTTVQFNVGLNDIGYVGFSKNNVDVTNLSVWNYFLFNLTTNNRLDYKPILEIFNQDFNGNKKQFTGQWNSTLELYVIPFLIPMNSFEGLVPYRLLSRLPISNAEFYSKFRESSQLYLQSKNADLLGPMVTGLTYYSQNSTIGWEITIEDKINGFKEGYICISSFYQPSCMVSKIPFNSPTILMSGDMISIPYVVADNFTISIYAVDNGGNIATSIIDREISMFQGLKKQFIYTDPFMKIYNTDIGKNMTIITNPEGTIDDSGFNYFHLPTVYVISLYQDIIEFPVDLIEGNSTYCKMYSNISLPYGFGSSEFFIAVYGLSDIYYNLYGYAGVEASGFFRNFTKTPYLESYEPISREGGMLTVYGYQFGSNSSLLSFTLTNDTMTYTISATYKPIVTNSYLIISIPSFGNSSFYNLTMYKNPYISNLLTIYPLESYYEPIVIPTIKPTQTPTTTPPKPCPGNPTCNGNGNCVNSECKCFKNFFGPDCSSQLIPSPPPNVNPSTPGTNTTVITPNDNTLISELSIDSLRELNDIGNVVAEYKLSNYSWNFENLTKVNDPDFIEYRYSTLIKNTTQFNITIQWFLNEFNYSFAGDNYTMSKSSLKYSISISTYEFLTNLNQLQVIMSATLIGANDDCSSKSFGTTSTSDGKDQQLQWIKLKVGYESLYGRFIEKAVVDDDAMIVINRVLDDQYQPISTTSTTQSFIGIDIPHFSRSVLIDPDFSILVDNTPASDDPNSKCNSKSSGLILSYEFISENPTYFNALTSSCQTKIAFKIDPARCTSPINVVINNGNYISQDSIVVDNQYQYHYYTFAYNVGQSIMDFMFNCTGGGQYYLQNSDNKIKCLNVPNFSITSISAWQQTFNLGFQSYESVFDVPELNYTLLSLVCDARAFECTATPRYSKSKGYFSFILTIVPFPGQLDYNSDTLTISVGPDVKFTQPLDNIFFSPTDDQIYNDGAATPNGMYINNGDSKFALYFIKRLIPNQMSTYVDWYETGQLLPHTLYSKYNFPFGYMNGTAQLSFSKSVHLIGNLTNYGTGAFYVDYHPIPYGFVANPTMLKVDNITLTPFGTYSFFIQIGLSEPLNGVYKIQIGSCNLFDKDLVFGNAFNGIYEKVCRYDLVDGVAQDLVIEIYSKSMALLSFTPNSYIPTLGSFLPPYQFQFNIPLNEFSMVGFANEVVNVTNLSVVNYFYFNLTSTNNRLDYKPILEIFNEDFNGNKKQFTGQWNSTLQLYVIPFLIPMNSFEGLVPYRLLTQPPIRNSQFCAKFGESSQLTLQSENADLLGPIVTSIKTFYQANVIGWEITIEDDVNGFSNGYLNVTSNYHSGPIAPGPIYFRVTDRVGGDQYVGIYILRISIPHNVAENYTLSLYAVDNGGNIATSFADREIQGFKKPNQIDFVYTDPFMKIYGTEMEKNLTIITNPRTEKEGVAPKLDRFSVTRPIVDVGVSNISTTILYQISDNTNIDTDHAPTIYVSSMYEATVEFQSALLSSNSTHASFSCQIILPYGFGSTDFYISIYGISDIYYNLIGYTPLELSASSFSFGLKRQFSKTYPYLESYEPISKDGGQLTIYGYQFGTDLNQISFKLSPPNGEVMINLTRSSVSLLGNSYIIINFPSFGNFYSLELVLMKSTFSSNVLTIYPTSPLELPNVTPTPTPTSTTTQPPVTPTPKQCPGNPTCTGNGNCVNSECKCFKNFFGPDCSSQLIPSPPPNVNPSTPGTNTTVITPNDNTLISELSIDSLRELNDIGNVVAEYKLSNYSWNFENLTKVNDPDFIEYRYSTLIKNTTQFNITIQWFLNEFNYSFAGDNYTMSKSSLKYSISISTYEFLTNLNQLQVIMSATLIGANDDCSSKSFGTTSTSDGKDQQLQWIKLKVGYESLYGRFIEKAVVDDDAMIVINRVLDDQYQPISTTSTTQSFIGIDIPHFSRSVLIDPDFSILVDNTPASDDPNSKCNSKSSGLSKYQIIGIAVGAAVIAIAIAGTITYITLKNKRQAKSIEELNMKMQKLKSDKT</sequence>
<keyword evidence="9" id="KW-1185">Reference proteome</keyword>
<feature type="domain" description="DUF7743" evidence="7">
    <location>
        <begin position="433"/>
        <end position="514"/>
    </location>
</feature>
<evidence type="ECO:0000259" key="5">
    <source>
        <dbReference type="Pfam" id="PF23033"/>
    </source>
</evidence>
<dbReference type="Pfam" id="PF23034">
    <property type="entry name" value="DUF7035"/>
    <property type="match status" value="1"/>
</dbReference>
<evidence type="ECO:0000259" key="6">
    <source>
        <dbReference type="Pfam" id="PF23034"/>
    </source>
</evidence>
<comment type="caution">
    <text evidence="8">The sequence shown here is derived from an EMBL/GenBank/DDBJ whole genome shotgun (WGS) entry which is preliminary data.</text>
</comment>
<dbReference type="Pfam" id="PF23033">
    <property type="entry name" value="DUF7034"/>
    <property type="match status" value="2"/>
</dbReference>
<dbReference type="OMA" id="IGANDDC"/>
<keyword evidence="2" id="KW-0472">Membrane</keyword>
<dbReference type="Pfam" id="PF24893">
    <property type="entry name" value="DUF7743"/>
    <property type="match status" value="2"/>
</dbReference>
<feature type="domain" description="ComC supersandwich" evidence="4">
    <location>
        <begin position="1032"/>
        <end position="1251"/>
    </location>
</feature>
<keyword evidence="2" id="KW-0812">Transmembrane</keyword>
<gene>
    <name evidence="8" type="ORF">PPL_08235</name>
</gene>
<accession>D3BJ00</accession>
<evidence type="ECO:0000259" key="4">
    <source>
        <dbReference type="Pfam" id="PF22933"/>
    </source>
</evidence>
<dbReference type="InParanoid" id="D3BJ00"/>
<organism evidence="8 9">
    <name type="scientific">Heterostelium pallidum (strain ATCC 26659 / Pp 5 / PN500)</name>
    <name type="common">Cellular slime mold</name>
    <name type="synonym">Polysphondylium pallidum</name>
    <dbReference type="NCBI Taxonomy" id="670386"/>
    <lineage>
        <taxon>Eukaryota</taxon>
        <taxon>Amoebozoa</taxon>
        <taxon>Evosea</taxon>
        <taxon>Eumycetozoa</taxon>
        <taxon>Dictyostelia</taxon>
        <taxon>Acytosteliales</taxon>
        <taxon>Acytosteliaceae</taxon>
        <taxon>Heterostelium</taxon>
    </lineage>
</organism>
<feature type="domain" description="DUF7034" evidence="5">
    <location>
        <begin position="770"/>
        <end position="861"/>
    </location>
</feature>
<dbReference type="GeneID" id="31363715"/>
<feature type="domain" description="DUF7035" evidence="6">
    <location>
        <begin position="1804"/>
        <end position="1941"/>
    </location>
</feature>
<evidence type="ECO:0000256" key="3">
    <source>
        <dbReference type="SAM" id="SignalP"/>
    </source>
</evidence>
<evidence type="ECO:0000259" key="7">
    <source>
        <dbReference type="Pfam" id="PF24893"/>
    </source>
</evidence>
<name>D3BJ00_HETP5</name>
<evidence type="ECO:0000256" key="2">
    <source>
        <dbReference type="SAM" id="Phobius"/>
    </source>
</evidence>
<evidence type="ECO:0000256" key="1">
    <source>
        <dbReference type="SAM" id="MobiDB-lite"/>
    </source>
</evidence>
<feature type="domain" description="DUF7743" evidence="7">
    <location>
        <begin position="1586"/>
        <end position="1684"/>
    </location>
</feature>
<feature type="region of interest" description="Disordered" evidence="1">
    <location>
        <begin position="2171"/>
        <end position="2194"/>
    </location>
</feature>
<dbReference type="InterPro" id="IPR054484">
    <property type="entry name" value="ComC_SSD"/>
</dbReference>
<feature type="domain" description="ComC supersandwich" evidence="4">
    <location>
        <begin position="2241"/>
        <end position="2460"/>
    </location>
</feature>
<reference evidence="8 9" key="1">
    <citation type="journal article" date="2011" name="Genome Res.">
        <title>Phylogeny-wide analysis of social amoeba genomes highlights ancient origins for complex intercellular communication.</title>
        <authorList>
            <person name="Heidel A.J."/>
            <person name="Lawal H.M."/>
            <person name="Felder M."/>
            <person name="Schilde C."/>
            <person name="Helps N.R."/>
            <person name="Tunggal B."/>
            <person name="Rivero F."/>
            <person name="John U."/>
            <person name="Schleicher M."/>
            <person name="Eichinger L."/>
            <person name="Platzer M."/>
            <person name="Noegel A.A."/>
            <person name="Schaap P."/>
            <person name="Gloeckner G."/>
        </authorList>
    </citation>
    <scope>NUCLEOTIDE SEQUENCE [LARGE SCALE GENOMIC DNA]</scope>
    <source>
        <strain evidence="9">ATCC 26659 / Pp 5 / PN500</strain>
    </source>
</reference>
<proteinExistence type="predicted"/>
<dbReference type="Proteomes" id="UP000001396">
    <property type="component" value="Unassembled WGS sequence"/>
</dbReference>